<keyword evidence="2" id="KW-1185">Reference proteome</keyword>
<evidence type="ECO:0000313" key="1">
    <source>
        <dbReference type="EMBL" id="KAJ8933846.1"/>
    </source>
</evidence>
<organism evidence="1 2">
    <name type="scientific">Rhamnusium bicolor</name>
    <dbReference type="NCBI Taxonomy" id="1586634"/>
    <lineage>
        <taxon>Eukaryota</taxon>
        <taxon>Metazoa</taxon>
        <taxon>Ecdysozoa</taxon>
        <taxon>Arthropoda</taxon>
        <taxon>Hexapoda</taxon>
        <taxon>Insecta</taxon>
        <taxon>Pterygota</taxon>
        <taxon>Neoptera</taxon>
        <taxon>Endopterygota</taxon>
        <taxon>Coleoptera</taxon>
        <taxon>Polyphaga</taxon>
        <taxon>Cucujiformia</taxon>
        <taxon>Chrysomeloidea</taxon>
        <taxon>Cerambycidae</taxon>
        <taxon>Lepturinae</taxon>
        <taxon>Rhagiini</taxon>
        <taxon>Rhamnusium</taxon>
    </lineage>
</organism>
<reference evidence="1" key="1">
    <citation type="journal article" date="2023" name="Insect Mol. Biol.">
        <title>Genome sequencing provides insights into the evolution of gene families encoding plant cell wall-degrading enzymes in longhorned beetles.</title>
        <authorList>
            <person name="Shin N.R."/>
            <person name="Okamura Y."/>
            <person name="Kirsch R."/>
            <person name="Pauchet Y."/>
        </authorList>
    </citation>
    <scope>NUCLEOTIDE SEQUENCE</scope>
    <source>
        <strain evidence="1">RBIC_L_NR</strain>
    </source>
</reference>
<dbReference type="EMBL" id="JANEYF010003809">
    <property type="protein sequence ID" value="KAJ8933846.1"/>
    <property type="molecule type" value="Genomic_DNA"/>
</dbReference>
<sequence>MSGACLRSVMAEDLESFRKLARKVYETMTQDVSDVLVNEQLQMAQYYEEKHAQLTDKMMKAISEIYEMAPDFTFEKFIKNKEEYLKQLLPMPAEVSYAIYYVYITFPIENRI</sequence>
<dbReference type="Proteomes" id="UP001162156">
    <property type="component" value="Unassembled WGS sequence"/>
</dbReference>
<gene>
    <name evidence="1" type="ORF">NQ314_013768</name>
</gene>
<dbReference type="AlphaFoldDB" id="A0AAV8X601"/>
<comment type="caution">
    <text evidence="1">The sequence shown here is derived from an EMBL/GenBank/DDBJ whole genome shotgun (WGS) entry which is preliminary data.</text>
</comment>
<accession>A0AAV8X601</accession>
<proteinExistence type="predicted"/>
<protein>
    <submittedName>
        <fullName evidence="1">Uncharacterized protein</fullName>
    </submittedName>
</protein>
<evidence type="ECO:0000313" key="2">
    <source>
        <dbReference type="Proteomes" id="UP001162156"/>
    </source>
</evidence>
<name>A0AAV8X601_9CUCU</name>